<dbReference type="SMR" id="A0A498HEI1"/>
<sequence>MGSISEQGHGDGHVVLFPYMSKGHTISLLHLARRLWVTVFTTPVNRSFIDQFLTETSATVISLPFPQNIPEIPAGIESTDKLPFIDLFHSFALATIHMQSDFERALTNLSRITFMISDGFLWWTLDSAAKFRLPRFVFYGL</sequence>
<name>A0A498HEI1_MALDO</name>
<organism evidence="3 4">
    <name type="scientific">Malus domestica</name>
    <name type="common">Apple</name>
    <name type="synonym">Pyrus malus</name>
    <dbReference type="NCBI Taxonomy" id="3750"/>
    <lineage>
        <taxon>Eukaryota</taxon>
        <taxon>Viridiplantae</taxon>
        <taxon>Streptophyta</taxon>
        <taxon>Embryophyta</taxon>
        <taxon>Tracheophyta</taxon>
        <taxon>Spermatophyta</taxon>
        <taxon>Magnoliopsida</taxon>
        <taxon>eudicotyledons</taxon>
        <taxon>Gunneridae</taxon>
        <taxon>Pentapetalae</taxon>
        <taxon>rosids</taxon>
        <taxon>fabids</taxon>
        <taxon>Rosales</taxon>
        <taxon>Rosaceae</taxon>
        <taxon>Amygdaloideae</taxon>
        <taxon>Maleae</taxon>
        <taxon>Malus</taxon>
    </lineage>
</organism>
<evidence type="ECO:0000313" key="4">
    <source>
        <dbReference type="Proteomes" id="UP000290289"/>
    </source>
</evidence>
<dbReference type="SUPFAM" id="SSF53756">
    <property type="entry name" value="UDP-Glycosyltransferase/glycogen phosphorylase"/>
    <property type="match status" value="1"/>
</dbReference>
<keyword evidence="2" id="KW-0328">Glycosyltransferase</keyword>
<gene>
    <name evidence="3" type="ORF">DVH24_037213</name>
</gene>
<proteinExistence type="inferred from homology"/>
<evidence type="ECO:0000256" key="2">
    <source>
        <dbReference type="ARBA" id="ARBA00022676"/>
    </source>
</evidence>
<dbReference type="AlphaFoldDB" id="A0A498HEI1"/>
<dbReference type="PANTHER" id="PTHR48047">
    <property type="entry name" value="GLYCOSYLTRANSFERASE"/>
    <property type="match status" value="1"/>
</dbReference>
<dbReference type="EMBL" id="RDQH01000343">
    <property type="protein sequence ID" value="RXH69429.1"/>
    <property type="molecule type" value="Genomic_DNA"/>
</dbReference>
<protein>
    <submittedName>
        <fullName evidence="3">Uncharacterized protein</fullName>
    </submittedName>
</protein>
<accession>A0A498HEI1</accession>
<dbReference type="Proteomes" id="UP000290289">
    <property type="component" value="Chromosome 17"/>
</dbReference>
<dbReference type="PANTHER" id="PTHR48047:SF51">
    <property type="entry name" value="GLYCOSYLTRANSFERASE"/>
    <property type="match status" value="1"/>
</dbReference>
<comment type="caution">
    <text evidence="3">The sequence shown here is derived from an EMBL/GenBank/DDBJ whole genome shotgun (WGS) entry which is preliminary data.</text>
</comment>
<dbReference type="Gene3D" id="3.40.50.2000">
    <property type="entry name" value="Glycogen Phosphorylase B"/>
    <property type="match status" value="1"/>
</dbReference>
<evidence type="ECO:0000256" key="1">
    <source>
        <dbReference type="ARBA" id="ARBA00009995"/>
    </source>
</evidence>
<dbReference type="Gramene" id="mRNA:MD17G0031900">
    <property type="protein sequence ID" value="CDS:MD17G0031900.1"/>
    <property type="gene ID" value="MD17G0031900"/>
</dbReference>
<dbReference type="GO" id="GO:0035251">
    <property type="term" value="F:UDP-glucosyltransferase activity"/>
    <property type="evidence" value="ECO:0007669"/>
    <property type="project" value="TreeGrafter"/>
</dbReference>
<keyword evidence="2" id="KW-0808">Transferase</keyword>
<keyword evidence="4" id="KW-1185">Reference proteome</keyword>
<evidence type="ECO:0000313" key="3">
    <source>
        <dbReference type="EMBL" id="RXH69429.1"/>
    </source>
</evidence>
<reference evidence="3 4" key="1">
    <citation type="submission" date="2018-10" db="EMBL/GenBank/DDBJ databases">
        <title>A high-quality apple genome assembly.</title>
        <authorList>
            <person name="Hu J."/>
        </authorList>
    </citation>
    <scope>NUCLEOTIDE SEQUENCE [LARGE SCALE GENOMIC DNA]</scope>
    <source>
        <strain evidence="4">cv. HFTH1</strain>
        <tissue evidence="3">Young leaf</tissue>
    </source>
</reference>
<comment type="similarity">
    <text evidence="1">Belongs to the UDP-glycosyltransferase family.</text>
</comment>